<sequence>MPELNLPRVAVVLPGTGSDAHFAARAFTAALSQVGVDVIAVDPDPRRVVGSYLDALTAAADRNGPILAGGISIGAAVALQWAARHESLAAGVLAALPAWTGDPVDAPAAQSAMLTASRLRADGLEAVTGAMIETSPAWLGGELERSWRSQWPHLPQALDEAAGYRGLDEDEMAGTTVPVGICAATDDPVHPLAVGTQWAALLPHAALETVTLDEVGADPAALGRGCLAALVRAPR</sequence>
<gene>
    <name evidence="2" type="ORF">FK531_17340</name>
</gene>
<keyword evidence="3" id="KW-1185">Reference proteome</keyword>
<dbReference type="OrthoDB" id="4371333at2"/>
<organism evidence="2 3">
    <name type="scientific">Rhodococcus spelaei</name>
    <dbReference type="NCBI Taxonomy" id="2546320"/>
    <lineage>
        <taxon>Bacteria</taxon>
        <taxon>Bacillati</taxon>
        <taxon>Actinomycetota</taxon>
        <taxon>Actinomycetes</taxon>
        <taxon>Mycobacteriales</taxon>
        <taxon>Nocardiaceae</taxon>
        <taxon>Rhodococcus</taxon>
    </lineage>
</organism>
<protein>
    <submittedName>
        <fullName evidence="2">Alpha/beta hydrolase</fullName>
    </submittedName>
</protein>
<evidence type="ECO:0000313" key="3">
    <source>
        <dbReference type="Proteomes" id="UP000316256"/>
    </source>
</evidence>
<name>A0A541B1V0_9NOCA</name>
<dbReference type="Gene3D" id="3.40.50.1820">
    <property type="entry name" value="alpha/beta hydrolase"/>
    <property type="match status" value="1"/>
</dbReference>
<dbReference type="InterPro" id="IPR000073">
    <property type="entry name" value="AB_hydrolase_1"/>
</dbReference>
<dbReference type="EMBL" id="VIGH01000008">
    <property type="protein sequence ID" value="TQF66288.1"/>
    <property type="molecule type" value="Genomic_DNA"/>
</dbReference>
<dbReference type="Proteomes" id="UP000316256">
    <property type="component" value="Unassembled WGS sequence"/>
</dbReference>
<dbReference type="RefSeq" id="WP_142101550.1">
    <property type="nucleotide sequence ID" value="NZ_VIGH01000008.1"/>
</dbReference>
<reference evidence="2 3" key="1">
    <citation type="submission" date="2019-06" db="EMBL/GenBank/DDBJ databases">
        <title>Rhodococcus spaelei sp. nov., isolated from a cave.</title>
        <authorList>
            <person name="Lee S.D."/>
        </authorList>
    </citation>
    <scope>NUCLEOTIDE SEQUENCE [LARGE SCALE GENOMIC DNA]</scope>
    <source>
        <strain evidence="2 3">C9-5</strain>
    </source>
</reference>
<dbReference type="Pfam" id="PF12697">
    <property type="entry name" value="Abhydrolase_6"/>
    <property type="match status" value="1"/>
</dbReference>
<comment type="caution">
    <text evidence="2">The sequence shown here is derived from an EMBL/GenBank/DDBJ whole genome shotgun (WGS) entry which is preliminary data.</text>
</comment>
<evidence type="ECO:0000259" key="1">
    <source>
        <dbReference type="Pfam" id="PF12697"/>
    </source>
</evidence>
<proteinExistence type="predicted"/>
<evidence type="ECO:0000313" key="2">
    <source>
        <dbReference type="EMBL" id="TQF66288.1"/>
    </source>
</evidence>
<dbReference type="GO" id="GO:0016787">
    <property type="term" value="F:hydrolase activity"/>
    <property type="evidence" value="ECO:0007669"/>
    <property type="project" value="UniProtKB-KW"/>
</dbReference>
<accession>A0A541B1V0</accession>
<dbReference type="SUPFAM" id="SSF53474">
    <property type="entry name" value="alpha/beta-Hydrolases"/>
    <property type="match status" value="1"/>
</dbReference>
<dbReference type="AlphaFoldDB" id="A0A541B1V0"/>
<keyword evidence="2" id="KW-0378">Hydrolase</keyword>
<dbReference type="InterPro" id="IPR029058">
    <property type="entry name" value="AB_hydrolase_fold"/>
</dbReference>
<feature type="domain" description="AB hydrolase-1" evidence="1">
    <location>
        <begin position="11"/>
        <end position="213"/>
    </location>
</feature>